<keyword evidence="2" id="KW-0808">Transferase</keyword>
<dbReference type="InterPro" id="IPR050406">
    <property type="entry name" value="FGGY_Carb_Kinase"/>
</dbReference>
<dbReference type="InterPro" id="IPR043129">
    <property type="entry name" value="ATPase_NBD"/>
</dbReference>
<dbReference type="PRINTS" id="PR00475">
    <property type="entry name" value="HEXOKINASE"/>
</dbReference>
<evidence type="ECO:0000256" key="2">
    <source>
        <dbReference type="ARBA" id="ARBA00022679"/>
    </source>
</evidence>
<keyword evidence="4" id="KW-0418">Kinase</keyword>
<dbReference type="PIRSF" id="PIRSF000538">
    <property type="entry name" value="GlpK"/>
    <property type="match status" value="1"/>
</dbReference>
<keyword evidence="5" id="KW-0067">ATP-binding</keyword>
<proteinExistence type="inferred from homology"/>
<keyword evidence="3" id="KW-0547">Nucleotide-binding</keyword>
<dbReference type="Pfam" id="PF00370">
    <property type="entry name" value="FGGY_N"/>
    <property type="match status" value="1"/>
</dbReference>
<dbReference type="HAMAP" id="MF_02220">
    <property type="entry name" value="XylB"/>
    <property type="match status" value="1"/>
</dbReference>
<dbReference type="EMBL" id="LAZR01003822">
    <property type="protein sequence ID" value="KKN14384.1"/>
    <property type="molecule type" value="Genomic_DNA"/>
</dbReference>
<dbReference type="InterPro" id="IPR006000">
    <property type="entry name" value="Xylulokinase"/>
</dbReference>
<dbReference type="Pfam" id="PF02782">
    <property type="entry name" value="FGGY_C"/>
    <property type="match status" value="1"/>
</dbReference>
<gene>
    <name evidence="9" type="ORF">LCGC14_0996620</name>
</gene>
<dbReference type="CDD" id="cd07808">
    <property type="entry name" value="ASKHA_NBD_FGGY_EcXK-like"/>
    <property type="match status" value="1"/>
</dbReference>
<dbReference type="PANTHER" id="PTHR43095">
    <property type="entry name" value="SUGAR KINASE"/>
    <property type="match status" value="1"/>
</dbReference>
<evidence type="ECO:0000256" key="1">
    <source>
        <dbReference type="ARBA" id="ARBA00022629"/>
    </source>
</evidence>
<dbReference type="SUPFAM" id="SSF53067">
    <property type="entry name" value="Actin-like ATPase domain"/>
    <property type="match status" value="2"/>
</dbReference>
<dbReference type="InterPro" id="IPR018484">
    <property type="entry name" value="FGGY_N"/>
</dbReference>
<feature type="domain" description="Carbohydrate kinase FGGY C-terminal" evidence="8">
    <location>
        <begin position="256"/>
        <end position="447"/>
    </location>
</feature>
<sequence length="508" mass="55801">MSYLLGIDLGTSSLKIVLVNVEGKIIAASSQGYRTYSPHPGWAEQEPEEWWKATVRAINRVIKQTHIDLEQIRGVGLSGQTHGTVILDKNLLPLRKAIIWMDKRSISQVHGLGERMGGRLPRVTGLPVSCGFMAPSLLWIKENEPSLWKRIYKVLLPKDYLRLKLTGVAASDVTDAGGTLLLDTAERRWSREVIDELTIPYDFFPPLFESSEITGQVTKKSAKEISLREKTPVVAGGADQVMAAIGNGVITKGRIASSIGTGALLTTCIDYPIIKPDRALHTIPHALPGKWILMGAILSGGSCLNWFFNQVIVEAKISTQSNFGQFLSSKISSSSVASKGLLFLPYLGGERTPYLDPQARGAFIGLSFHHSQKDLVRAIMEGVVFALRDCLEEFKKAGIKPSYVTAGGGGARSKVWRQIQTDIFDLPVFTANTEDSSAYGACLIAAVGTGIFSTVEEACQEWVKKENETIPNPEEVEVYEKIYQVYHSLYPKLKEDFHALSGYSIRSG</sequence>
<dbReference type="InterPro" id="IPR000577">
    <property type="entry name" value="Carb_kinase_FGGY"/>
</dbReference>
<protein>
    <recommendedName>
        <fullName evidence="10">Xylulokinase</fullName>
    </recommendedName>
</protein>
<dbReference type="NCBIfam" id="TIGR01312">
    <property type="entry name" value="XylB"/>
    <property type="match status" value="1"/>
</dbReference>
<dbReference type="GO" id="GO:0004856">
    <property type="term" value="F:D-xylulokinase activity"/>
    <property type="evidence" value="ECO:0007669"/>
    <property type="project" value="InterPro"/>
</dbReference>
<dbReference type="InterPro" id="IPR018485">
    <property type="entry name" value="FGGY_C"/>
</dbReference>
<evidence type="ECO:0008006" key="10">
    <source>
        <dbReference type="Google" id="ProtNLM"/>
    </source>
</evidence>
<dbReference type="GO" id="GO:0042732">
    <property type="term" value="P:D-xylose metabolic process"/>
    <property type="evidence" value="ECO:0007669"/>
    <property type="project" value="UniProtKB-KW"/>
</dbReference>
<evidence type="ECO:0000256" key="3">
    <source>
        <dbReference type="ARBA" id="ARBA00022741"/>
    </source>
</evidence>
<dbReference type="PANTHER" id="PTHR43095:SF5">
    <property type="entry name" value="XYLULOSE KINASE"/>
    <property type="match status" value="1"/>
</dbReference>
<accession>A0A0F9N8W5</accession>
<name>A0A0F9N8W5_9ZZZZ</name>
<organism evidence="9">
    <name type="scientific">marine sediment metagenome</name>
    <dbReference type="NCBI Taxonomy" id="412755"/>
    <lineage>
        <taxon>unclassified sequences</taxon>
        <taxon>metagenomes</taxon>
        <taxon>ecological metagenomes</taxon>
    </lineage>
</organism>
<dbReference type="GO" id="GO:0005524">
    <property type="term" value="F:ATP binding"/>
    <property type="evidence" value="ECO:0007669"/>
    <property type="project" value="UniProtKB-KW"/>
</dbReference>
<evidence type="ECO:0000259" key="8">
    <source>
        <dbReference type="Pfam" id="PF02782"/>
    </source>
</evidence>
<feature type="domain" description="Carbohydrate kinase FGGY N-terminal" evidence="7">
    <location>
        <begin position="3"/>
        <end position="246"/>
    </location>
</feature>
<evidence type="ECO:0000256" key="6">
    <source>
        <dbReference type="ARBA" id="ARBA00023277"/>
    </source>
</evidence>
<dbReference type="PROSITE" id="PS00445">
    <property type="entry name" value="FGGY_KINASES_2"/>
    <property type="match status" value="1"/>
</dbReference>
<evidence type="ECO:0000259" key="7">
    <source>
        <dbReference type="Pfam" id="PF00370"/>
    </source>
</evidence>
<evidence type="ECO:0000313" key="9">
    <source>
        <dbReference type="EMBL" id="KKN14384.1"/>
    </source>
</evidence>
<evidence type="ECO:0000256" key="4">
    <source>
        <dbReference type="ARBA" id="ARBA00022777"/>
    </source>
</evidence>
<dbReference type="Gene3D" id="3.30.420.40">
    <property type="match status" value="2"/>
</dbReference>
<dbReference type="GO" id="GO:0005997">
    <property type="term" value="P:xylulose metabolic process"/>
    <property type="evidence" value="ECO:0007669"/>
    <property type="project" value="InterPro"/>
</dbReference>
<evidence type="ECO:0000256" key="5">
    <source>
        <dbReference type="ARBA" id="ARBA00022840"/>
    </source>
</evidence>
<reference evidence="9" key="1">
    <citation type="journal article" date="2015" name="Nature">
        <title>Complex archaea that bridge the gap between prokaryotes and eukaryotes.</title>
        <authorList>
            <person name="Spang A."/>
            <person name="Saw J.H."/>
            <person name="Jorgensen S.L."/>
            <person name="Zaremba-Niedzwiedzka K."/>
            <person name="Martijn J."/>
            <person name="Lind A.E."/>
            <person name="van Eijk R."/>
            <person name="Schleper C."/>
            <person name="Guy L."/>
            <person name="Ettema T.J."/>
        </authorList>
    </citation>
    <scope>NUCLEOTIDE SEQUENCE</scope>
</reference>
<keyword evidence="6" id="KW-0119">Carbohydrate metabolism</keyword>
<dbReference type="AlphaFoldDB" id="A0A0F9N8W5"/>
<comment type="caution">
    <text evidence="9">The sequence shown here is derived from an EMBL/GenBank/DDBJ whole genome shotgun (WGS) entry which is preliminary data.</text>
</comment>
<keyword evidence="1" id="KW-0859">Xylose metabolism</keyword>
<dbReference type="InterPro" id="IPR018483">
    <property type="entry name" value="Carb_kinase_FGGY_CS"/>
</dbReference>